<gene>
    <name evidence="4" type="ORF">Q4Q40_21925</name>
</gene>
<feature type="chain" id="PRO_5046352212" evidence="2">
    <location>
        <begin position="22"/>
        <end position="252"/>
    </location>
</feature>
<dbReference type="InterPro" id="IPR026444">
    <property type="entry name" value="Secre_tail"/>
</dbReference>
<dbReference type="RefSeq" id="WP_303304198.1">
    <property type="nucleotide sequence ID" value="NZ_BAABDA010000011.1"/>
</dbReference>
<accession>A0ABT8WUN6</accession>
<feature type="signal peptide" evidence="2">
    <location>
        <begin position="1"/>
        <end position="21"/>
    </location>
</feature>
<dbReference type="Gene3D" id="2.60.120.260">
    <property type="entry name" value="Galactose-binding domain-like"/>
    <property type="match status" value="1"/>
</dbReference>
<evidence type="ECO:0000313" key="5">
    <source>
        <dbReference type="Proteomes" id="UP001176806"/>
    </source>
</evidence>
<keyword evidence="1 2" id="KW-0732">Signal</keyword>
<feature type="domain" description="Secretion system C-terminal sorting" evidence="3">
    <location>
        <begin position="180"/>
        <end position="251"/>
    </location>
</feature>
<evidence type="ECO:0000256" key="2">
    <source>
        <dbReference type="SAM" id="SignalP"/>
    </source>
</evidence>
<evidence type="ECO:0000313" key="4">
    <source>
        <dbReference type="EMBL" id="MDO5976868.1"/>
    </source>
</evidence>
<dbReference type="Pfam" id="PF18962">
    <property type="entry name" value="Por_Secre_tail"/>
    <property type="match status" value="1"/>
</dbReference>
<dbReference type="NCBIfam" id="TIGR04183">
    <property type="entry name" value="Por_Secre_tail"/>
    <property type="match status" value="1"/>
</dbReference>
<protein>
    <submittedName>
        <fullName evidence="4">T9SS type A sorting domain-containing protein</fullName>
    </submittedName>
</protein>
<keyword evidence="5" id="KW-1185">Reference proteome</keyword>
<reference evidence="4" key="1">
    <citation type="submission" date="2023-07" db="EMBL/GenBank/DDBJ databases">
        <title>Two novel species in the genus Flavivirga.</title>
        <authorList>
            <person name="Kwon K."/>
        </authorList>
    </citation>
    <scope>NUCLEOTIDE SEQUENCE</scope>
    <source>
        <strain evidence="4">KACC 14158</strain>
    </source>
</reference>
<name>A0ABT8WUN6_9FLAO</name>
<proteinExistence type="predicted"/>
<evidence type="ECO:0000259" key="3">
    <source>
        <dbReference type="Pfam" id="PF18962"/>
    </source>
</evidence>
<organism evidence="4 5">
    <name type="scientific">Flavivirga jejuensis</name>
    <dbReference type="NCBI Taxonomy" id="870487"/>
    <lineage>
        <taxon>Bacteria</taxon>
        <taxon>Pseudomonadati</taxon>
        <taxon>Bacteroidota</taxon>
        <taxon>Flavobacteriia</taxon>
        <taxon>Flavobacteriales</taxon>
        <taxon>Flavobacteriaceae</taxon>
        <taxon>Flavivirga</taxon>
    </lineage>
</organism>
<comment type="caution">
    <text evidence="4">The sequence shown here is derived from an EMBL/GenBank/DDBJ whole genome shotgun (WGS) entry which is preliminary data.</text>
</comment>
<sequence>MKTKLSLLTIYLLTAFCGIIAQTVTYDFEDGSLADWFVYSATTNAVANPSPSGINTSSQSVELVSSADWPGFRLDNDTGVISSDIKTISLMVYSPVDRFITVTFAESISSTANFSVTIGVGAANVNTWVKLDYDISAIPTYDYREMHIIMQNGTVYYDNIVLVSDGSLGTNDLTLETVKVYPNPATDKINIDLSTLGAKASIDIHDLTGKLVYNEKDVSNKLHSIEHHLKSGMYIVSIKSENKTITNKLLIN</sequence>
<evidence type="ECO:0000256" key="1">
    <source>
        <dbReference type="ARBA" id="ARBA00022729"/>
    </source>
</evidence>
<dbReference type="Proteomes" id="UP001176806">
    <property type="component" value="Unassembled WGS sequence"/>
</dbReference>
<dbReference type="EMBL" id="JAUOEL010000009">
    <property type="protein sequence ID" value="MDO5976868.1"/>
    <property type="molecule type" value="Genomic_DNA"/>
</dbReference>